<protein>
    <submittedName>
        <fullName evidence="1">Uncharacterized protein</fullName>
    </submittedName>
</protein>
<dbReference type="EMBL" id="PKPP01006975">
    <property type="protein sequence ID" value="PWA54752.1"/>
    <property type="molecule type" value="Genomic_DNA"/>
</dbReference>
<keyword evidence="2" id="KW-1185">Reference proteome</keyword>
<organism evidence="1 2">
    <name type="scientific">Artemisia annua</name>
    <name type="common">Sweet wormwood</name>
    <dbReference type="NCBI Taxonomy" id="35608"/>
    <lineage>
        <taxon>Eukaryota</taxon>
        <taxon>Viridiplantae</taxon>
        <taxon>Streptophyta</taxon>
        <taxon>Embryophyta</taxon>
        <taxon>Tracheophyta</taxon>
        <taxon>Spermatophyta</taxon>
        <taxon>Magnoliopsida</taxon>
        <taxon>eudicotyledons</taxon>
        <taxon>Gunneridae</taxon>
        <taxon>Pentapetalae</taxon>
        <taxon>asterids</taxon>
        <taxon>campanulids</taxon>
        <taxon>Asterales</taxon>
        <taxon>Asteraceae</taxon>
        <taxon>Asteroideae</taxon>
        <taxon>Anthemideae</taxon>
        <taxon>Artemisiinae</taxon>
        <taxon>Artemisia</taxon>
    </lineage>
</organism>
<evidence type="ECO:0000313" key="2">
    <source>
        <dbReference type="Proteomes" id="UP000245207"/>
    </source>
</evidence>
<dbReference type="AlphaFoldDB" id="A0A2U1M0F8"/>
<sequence>MWLMKVANYDAPKRLLAHVPVWERHGNGNANETSPKRSSDVSLAVSGLHAVSLHVSGCPPRFQAVSNGTGDCLRR</sequence>
<evidence type="ECO:0000313" key="1">
    <source>
        <dbReference type="EMBL" id="PWA54752.1"/>
    </source>
</evidence>
<comment type="caution">
    <text evidence="1">The sequence shown here is derived from an EMBL/GenBank/DDBJ whole genome shotgun (WGS) entry which is preliminary data.</text>
</comment>
<reference evidence="1 2" key="1">
    <citation type="journal article" date="2018" name="Mol. Plant">
        <title>The genome of Artemisia annua provides insight into the evolution of Asteraceae family and artemisinin biosynthesis.</title>
        <authorList>
            <person name="Shen Q."/>
            <person name="Zhang L."/>
            <person name="Liao Z."/>
            <person name="Wang S."/>
            <person name="Yan T."/>
            <person name="Shi P."/>
            <person name="Liu M."/>
            <person name="Fu X."/>
            <person name="Pan Q."/>
            <person name="Wang Y."/>
            <person name="Lv Z."/>
            <person name="Lu X."/>
            <person name="Zhang F."/>
            <person name="Jiang W."/>
            <person name="Ma Y."/>
            <person name="Chen M."/>
            <person name="Hao X."/>
            <person name="Li L."/>
            <person name="Tang Y."/>
            <person name="Lv G."/>
            <person name="Zhou Y."/>
            <person name="Sun X."/>
            <person name="Brodelius P.E."/>
            <person name="Rose J.K.C."/>
            <person name="Tang K."/>
        </authorList>
    </citation>
    <scope>NUCLEOTIDE SEQUENCE [LARGE SCALE GENOMIC DNA]</scope>
    <source>
        <strain evidence="2">cv. Huhao1</strain>
        <tissue evidence="1">Leaf</tissue>
    </source>
</reference>
<dbReference type="Proteomes" id="UP000245207">
    <property type="component" value="Unassembled WGS sequence"/>
</dbReference>
<proteinExistence type="predicted"/>
<name>A0A2U1M0F8_ARTAN</name>
<accession>A0A2U1M0F8</accession>
<gene>
    <name evidence="1" type="ORF">CTI12_AA432950</name>
</gene>